<dbReference type="Proteomes" id="UP000509704">
    <property type="component" value="Chromosome 2"/>
</dbReference>
<reference evidence="1 2" key="1">
    <citation type="submission" date="2020-07" db="EMBL/GenBank/DDBJ databases">
        <title>The yeast mating-type switching endonuclease HO is a domesticated member of an unorthodox homing genetic element family.</title>
        <authorList>
            <person name="Coughlan A.Y."/>
            <person name="Lombardi L."/>
            <person name="Braun-Galleani S."/>
            <person name="Martos A.R."/>
            <person name="Galeote V."/>
            <person name="Bigey F."/>
            <person name="Dequin S."/>
            <person name="Byrne K.P."/>
            <person name="Wolfe K.H."/>
        </authorList>
    </citation>
    <scope>NUCLEOTIDE SEQUENCE [LARGE SCALE GENOMIC DNA]</scope>
    <source>
        <strain evidence="1 2">NRRL Y-6702</strain>
    </source>
</reference>
<gene>
    <name evidence="1" type="ORF">HG535_0B00600</name>
</gene>
<dbReference type="Gene3D" id="3.40.50.300">
    <property type="entry name" value="P-loop containing nucleotide triphosphate hydrolases"/>
    <property type="match status" value="1"/>
</dbReference>
<dbReference type="AlphaFoldDB" id="A0A7H9AZI0"/>
<evidence type="ECO:0000313" key="2">
    <source>
        <dbReference type="Proteomes" id="UP000509704"/>
    </source>
</evidence>
<dbReference type="SUPFAM" id="SSF52540">
    <property type="entry name" value="P-loop containing nucleoside triphosphate hydrolases"/>
    <property type="match status" value="1"/>
</dbReference>
<evidence type="ECO:0000313" key="1">
    <source>
        <dbReference type="EMBL" id="QLG71022.1"/>
    </source>
</evidence>
<sequence length="294" mass="33488">MLGKGSSILENSITFLEEYVPAWFEKRELKEDSSPLFIFISGPQGSGKSYTTTFLHKHLVQKYGAERRIASMSIDDFYLSHDDQITLGKRFSSNKLLQGRGLPGTHDIPLLSRCLEAIWKGDESKVSLPQYDKSKFNGEGDRSKEVTVVDLPLDIVIIEGWFLGFKPVSEIPESSPSEFFQGTPDMKQIDANLQLYAPLLWSNPQICSLGIVFEADEIENVYKWRQQQEWALKLKDDQGMDDEGVKTFVDRYLPAYRLYYENMVRAEDLGSMATLTLGIDLERNVISCKSRCVE</sequence>
<keyword evidence="2" id="KW-1185">Reference proteome</keyword>
<dbReference type="InterPro" id="IPR027417">
    <property type="entry name" value="P-loop_NTPase"/>
</dbReference>
<dbReference type="RefSeq" id="XP_037142750.1">
    <property type="nucleotide sequence ID" value="XM_037286855.1"/>
</dbReference>
<proteinExistence type="predicted"/>
<protein>
    <recommendedName>
        <fullName evidence="3">Phosphoribulokinase/uridine kinase domain-containing protein</fullName>
    </recommendedName>
</protein>
<organism evidence="1 2">
    <name type="scientific">Zygotorulaspora mrakii</name>
    <name type="common">Zygosaccharomyces mrakii</name>
    <dbReference type="NCBI Taxonomy" id="42260"/>
    <lineage>
        <taxon>Eukaryota</taxon>
        <taxon>Fungi</taxon>
        <taxon>Dikarya</taxon>
        <taxon>Ascomycota</taxon>
        <taxon>Saccharomycotina</taxon>
        <taxon>Saccharomycetes</taxon>
        <taxon>Saccharomycetales</taxon>
        <taxon>Saccharomycetaceae</taxon>
        <taxon>Zygotorulaspora</taxon>
    </lineage>
</organism>
<dbReference type="GeneID" id="59234683"/>
<evidence type="ECO:0008006" key="3">
    <source>
        <dbReference type="Google" id="ProtNLM"/>
    </source>
</evidence>
<dbReference type="KEGG" id="zmk:HG535_0B00600"/>
<name>A0A7H9AZI0_ZYGMR</name>
<dbReference type="EMBL" id="CP058605">
    <property type="protein sequence ID" value="QLG71022.1"/>
    <property type="molecule type" value="Genomic_DNA"/>
</dbReference>
<dbReference type="PANTHER" id="PTHR10285">
    <property type="entry name" value="URIDINE KINASE"/>
    <property type="match status" value="1"/>
</dbReference>
<dbReference type="OrthoDB" id="347435at2759"/>
<accession>A0A7H9AZI0</accession>